<keyword evidence="3" id="KW-1185">Reference proteome</keyword>
<evidence type="ECO:0000313" key="2">
    <source>
        <dbReference type="EMBL" id="SFB28857.1"/>
    </source>
</evidence>
<dbReference type="PANTHER" id="PTHR36151:SF3">
    <property type="entry name" value="ER-BOUND OXYGENASE MPAB_MPAB'_RUBBER OXYGENASE CATALYTIC DOMAIN-CONTAINING PROTEIN"/>
    <property type="match status" value="1"/>
</dbReference>
<accession>A0A1I0ZTN7</accession>
<dbReference type="PANTHER" id="PTHR36151">
    <property type="entry name" value="BLR2777 PROTEIN"/>
    <property type="match status" value="1"/>
</dbReference>
<gene>
    <name evidence="2" type="ORF">SAMN05216266_107269</name>
</gene>
<sequence>MDDDVQLAAETLPGPGSVTWRRFARAPGVLLAGTGLLLQVAHPVVGAGVLEHSDFRRRPWTRAWRTHLSTLRFVYGMGEGAHAEGRRLIEVHKGIKGVDSAGRRYHALDPHAYAWVHLTLARFMVDTAALFGDPLTEPELAQMWREFRMIGLALGLKEQHLAPDWAAASAHFDAVVRDTLEANESTRDVLEALTAPAKPSRFLPDPLWKLLTLPAGRVLRLTTVGSLPPVLRQRMDLTWTERDERSLARLARVVRAVDRRLPEPLRYPPLAYGVIVRERLRRRRAV</sequence>
<dbReference type="InterPro" id="IPR018713">
    <property type="entry name" value="MPAB/Lcp_cat_dom"/>
</dbReference>
<dbReference type="EMBL" id="FOKG01000007">
    <property type="protein sequence ID" value="SFB28857.1"/>
    <property type="molecule type" value="Genomic_DNA"/>
</dbReference>
<reference evidence="3" key="1">
    <citation type="submission" date="2016-10" db="EMBL/GenBank/DDBJ databases">
        <authorList>
            <person name="Varghese N."/>
            <person name="Submissions S."/>
        </authorList>
    </citation>
    <scope>NUCLEOTIDE SEQUENCE [LARGE SCALE GENOMIC DNA]</scope>
    <source>
        <strain evidence="3">CGMCC 4.3568</strain>
    </source>
</reference>
<feature type="domain" description="ER-bound oxygenase mpaB/mpaB'/Rubber oxygenase catalytic" evidence="1">
    <location>
        <begin position="20"/>
        <end position="256"/>
    </location>
</feature>
<dbReference type="AlphaFoldDB" id="A0A1I0ZTN7"/>
<protein>
    <submittedName>
        <fullName evidence="2">Uncharacterized conserved protein, DUF2236 family</fullName>
    </submittedName>
</protein>
<dbReference type="Proteomes" id="UP000243799">
    <property type="component" value="Unassembled WGS sequence"/>
</dbReference>
<dbReference type="STRING" id="490629.SAMN05216266_107269"/>
<dbReference type="OrthoDB" id="3456672at2"/>
<organism evidence="2 3">
    <name type="scientific">Amycolatopsis marina</name>
    <dbReference type="NCBI Taxonomy" id="490629"/>
    <lineage>
        <taxon>Bacteria</taxon>
        <taxon>Bacillati</taxon>
        <taxon>Actinomycetota</taxon>
        <taxon>Actinomycetes</taxon>
        <taxon>Pseudonocardiales</taxon>
        <taxon>Pseudonocardiaceae</taxon>
        <taxon>Amycolatopsis</taxon>
    </lineage>
</organism>
<evidence type="ECO:0000259" key="1">
    <source>
        <dbReference type="Pfam" id="PF09995"/>
    </source>
</evidence>
<proteinExistence type="predicted"/>
<evidence type="ECO:0000313" key="3">
    <source>
        <dbReference type="Proteomes" id="UP000243799"/>
    </source>
</evidence>
<dbReference type="GO" id="GO:0016491">
    <property type="term" value="F:oxidoreductase activity"/>
    <property type="evidence" value="ECO:0007669"/>
    <property type="project" value="InterPro"/>
</dbReference>
<dbReference type="Pfam" id="PF09995">
    <property type="entry name" value="MPAB_Lcp_cat"/>
    <property type="match status" value="1"/>
</dbReference>
<name>A0A1I0ZTN7_9PSEU</name>
<dbReference type="RefSeq" id="WP_091673655.1">
    <property type="nucleotide sequence ID" value="NZ_FOKG01000007.1"/>
</dbReference>